<dbReference type="AlphaFoldDB" id="A0A4V0ZJG6"/>
<evidence type="ECO:0000313" key="2">
    <source>
        <dbReference type="EMBL" id="QBI53412.1"/>
    </source>
</evidence>
<sequence>MAIIRRNSFNWDGAPDTAVTIERSSMHGDPFDSVDSPGVTYDQSTVYAGAAALRLDNPSSSNGMSWTDLSLADCALRVYINRGSSESGNIWWSPGPGTASLGAAGDVTWDALTLEDALPADTWCRVEATRQGTTGTLRVWSTDPASTGAPDAETSGTIDGSTITQWWLEHLGDAIWIDEWSIADTADAIGPVIEALRTNTCDGPTGAQITTSNSGGSLGDAWSGADAGTVYTDDAYTGSGAILLPSGMDSGSGVVWGSLPDLTDMAVRGYLKRDADAQDGHVWWASGTGGCSLSAEGGLDWYGVGLSLPSGTIPADTWVRIEARREGSTGYLAVWSSDPQASIPDVETSGTITTDVVTQWWWERFGTGAVRWDELALNDAAAGLGPADERVVVEASGVEGEHTGWGLPMYLLTPGS</sequence>
<proteinExistence type="predicted"/>
<dbReference type="OrthoDB" id="3521764at2"/>
<keyword evidence="3" id="KW-1185">Reference proteome</keyword>
<evidence type="ECO:0000256" key="1">
    <source>
        <dbReference type="SAM" id="MobiDB-lite"/>
    </source>
</evidence>
<feature type="region of interest" description="Disordered" evidence="1">
    <location>
        <begin position="138"/>
        <end position="158"/>
    </location>
</feature>
<dbReference type="KEGG" id="strr:EKD16_08090"/>
<organism evidence="2 3">
    <name type="scientific">Streptomonospora litoralis</name>
    <dbReference type="NCBI Taxonomy" id="2498135"/>
    <lineage>
        <taxon>Bacteria</taxon>
        <taxon>Bacillati</taxon>
        <taxon>Actinomycetota</taxon>
        <taxon>Actinomycetes</taxon>
        <taxon>Streptosporangiales</taxon>
        <taxon>Nocardiopsidaceae</taxon>
        <taxon>Streptomonospora</taxon>
    </lineage>
</organism>
<accession>A0A4V0ZJG6</accession>
<name>A0A4V0ZJG6_9ACTN</name>
<reference evidence="2 3" key="1">
    <citation type="submission" date="2019-02" db="EMBL/GenBank/DDBJ databases">
        <authorList>
            <person name="Khodamoradi S."/>
            <person name="Hahnke R.L."/>
            <person name="Kaempfer P."/>
            <person name="Schumann P."/>
            <person name="Rohde M."/>
            <person name="Steinert M."/>
            <person name="Luzhetskyy A."/>
            <person name="Wink J."/>
            <person name="Ruckert C."/>
        </authorList>
    </citation>
    <scope>NUCLEOTIDE SEQUENCE [LARGE SCALE GENOMIC DNA]</scope>
    <source>
        <strain evidence="2 3">M2</strain>
    </source>
</reference>
<protein>
    <submittedName>
        <fullName evidence="2">Uncharacterized protein</fullName>
    </submittedName>
</protein>
<dbReference type="RefSeq" id="WP_131097782.1">
    <property type="nucleotide sequence ID" value="NZ_CP036455.1"/>
</dbReference>
<dbReference type="EMBL" id="CP036455">
    <property type="protein sequence ID" value="QBI53412.1"/>
    <property type="molecule type" value="Genomic_DNA"/>
</dbReference>
<evidence type="ECO:0000313" key="3">
    <source>
        <dbReference type="Proteomes" id="UP000292235"/>
    </source>
</evidence>
<gene>
    <name evidence="2" type="ORF">EKD16_08090</name>
</gene>
<dbReference type="Proteomes" id="UP000292235">
    <property type="component" value="Chromosome"/>
</dbReference>